<protein>
    <submittedName>
        <fullName evidence="1">Uncharacterized protein</fullName>
    </submittedName>
</protein>
<name>A0ABY4WBS2_9BACL</name>
<dbReference type="EMBL" id="CP098755">
    <property type="protein sequence ID" value="USG64632.1"/>
    <property type="molecule type" value="Genomic_DNA"/>
</dbReference>
<dbReference type="Proteomes" id="UP001056500">
    <property type="component" value="Chromosome"/>
</dbReference>
<reference evidence="1" key="1">
    <citation type="submission" date="2022-06" db="EMBL/GenBank/DDBJ databases">
        <title>Genome sequencing of Brevibacillus sp. BB3-R1.</title>
        <authorList>
            <person name="Heo J."/>
            <person name="Lee D."/>
            <person name="Won M."/>
            <person name="Han B.-H."/>
            <person name="Hong S.-B."/>
            <person name="Kwon S.-W."/>
        </authorList>
    </citation>
    <scope>NUCLEOTIDE SEQUENCE</scope>
    <source>
        <strain evidence="1">BB3-R1</strain>
    </source>
</reference>
<accession>A0ABY4WBS2</accession>
<organism evidence="1 2">
    <name type="scientific">Brevibacillus ruminantium</name>
    <dbReference type="NCBI Taxonomy" id="2950604"/>
    <lineage>
        <taxon>Bacteria</taxon>
        <taxon>Bacillati</taxon>
        <taxon>Bacillota</taxon>
        <taxon>Bacilli</taxon>
        <taxon>Bacillales</taxon>
        <taxon>Paenibacillaceae</taxon>
        <taxon>Brevibacillus</taxon>
    </lineage>
</organism>
<dbReference type="RefSeq" id="WP_251871744.1">
    <property type="nucleotide sequence ID" value="NZ_CP098755.1"/>
</dbReference>
<gene>
    <name evidence="1" type="ORF">NDK47_21180</name>
</gene>
<sequence>MANKTEQFHNFIGDLILLVQEKYNGSLENEKDEDELEKAFRLGSNIAYYDVLELIHSQLEAFGFDSNRFGVVSPTPGEKLNK</sequence>
<evidence type="ECO:0000313" key="1">
    <source>
        <dbReference type="EMBL" id="USG64632.1"/>
    </source>
</evidence>
<keyword evidence="2" id="KW-1185">Reference proteome</keyword>
<proteinExistence type="predicted"/>
<evidence type="ECO:0000313" key="2">
    <source>
        <dbReference type="Proteomes" id="UP001056500"/>
    </source>
</evidence>